<keyword evidence="1" id="KW-0472">Membrane</keyword>
<dbReference type="EMBL" id="JACSQO010000003">
    <property type="protein sequence ID" value="MBD7944128.1"/>
    <property type="molecule type" value="Genomic_DNA"/>
</dbReference>
<dbReference type="SUPFAM" id="SSF48371">
    <property type="entry name" value="ARM repeat"/>
    <property type="match status" value="1"/>
</dbReference>
<evidence type="ECO:0000313" key="2">
    <source>
        <dbReference type="EMBL" id="MBD7944128.1"/>
    </source>
</evidence>
<keyword evidence="1" id="KW-1133">Transmembrane helix</keyword>
<organism evidence="2 3">
    <name type="scientific">Psychrobacillus faecigallinarum</name>
    <dbReference type="NCBI Taxonomy" id="2762235"/>
    <lineage>
        <taxon>Bacteria</taxon>
        <taxon>Bacillati</taxon>
        <taxon>Bacillota</taxon>
        <taxon>Bacilli</taxon>
        <taxon>Bacillales</taxon>
        <taxon>Bacillaceae</taxon>
        <taxon>Psychrobacillus</taxon>
    </lineage>
</organism>
<proteinExistence type="predicted"/>
<accession>A0ABR8R8K5</accession>
<protein>
    <submittedName>
        <fullName evidence="2">HEAT repeat domain-containing protein</fullName>
    </submittedName>
</protein>
<keyword evidence="3" id="KW-1185">Reference proteome</keyword>
<dbReference type="InterPro" id="IPR016024">
    <property type="entry name" value="ARM-type_fold"/>
</dbReference>
<gene>
    <name evidence="2" type="ORF">H9650_08350</name>
</gene>
<evidence type="ECO:0000313" key="3">
    <source>
        <dbReference type="Proteomes" id="UP000640786"/>
    </source>
</evidence>
<comment type="caution">
    <text evidence="2">The sequence shown here is derived from an EMBL/GenBank/DDBJ whole genome shotgun (WGS) entry which is preliminary data.</text>
</comment>
<dbReference type="RefSeq" id="WP_154311657.1">
    <property type="nucleotide sequence ID" value="NZ_JACSQO010000003.1"/>
</dbReference>
<dbReference type="Gene3D" id="1.25.10.10">
    <property type="entry name" value="Leucine-rich Repeat Variant"/>
    <property type="match status" value="1"/>
</dbReference>
<feature type="transmembrane region" description="Helical" evidence="1">
    <location>
        <begin position="6"/>
        <end position="29"/>
    </location>
</feature>
<name>A0ABR8R8K5_9BACI</name>
<keyword evidence="1" id="KW-0812">Transmembrane</keyword>
<dbReference type="InterPro" id="IPR011989">
    <property type="entry name" value="ARM-like"/>
</dbReference>
<sequence>MIQISIKFVLLLIFLLTLILISIGLYLIFKRIREVKVNGKIESYVHDYEGDWHRFLIDGIPFNKYLIPRSREEIMGIEEIFATYLKNLSNESIQDKISEFSNRYLKDYYSVLLHSKSWSKRMNAMFRIEDFRISSLQKDCEKLGRKRISREEYFQLLKIYSLFNKKLFLQHMLVSTVPLSEYEYKKLLLNLTPELIDNLTDKIGDLPKTCRYSLIETMGLKRDIEYLPHLEVQLKQEDVEIRIRSLRAIYEIGVIINPETYLPFVKSPIWEERLMIAKLFQLLPLSYTLPHLQILLEDESWWVRSQAARTMMNDKNGRESLEEYIENSSDRYAIDMAYEALGKGQKP</sequence>
<reference evidence="2 3" key="1">
    <citation type="submission" date="2020-08" db="EMBL/GenBank/DDBJ databases">
        <title>A Genomic Blueprint of the Chicken Gut Microbiome.</title>
        <authorList>
            <person name="Gilroy R."/>
            <person name="Ravi A."/>
            <person name="Getino M."/>
            <person name="Pursley I."/>
            <person name="Horton D.L."/>
            <person name="Alikhan N.-F."/>
            <person name="Baker D."/>
            <person name="Gharbi K."/>
            <person name="Hall N."/>
            <person name="Watson M."/>
            <person name="Adriaenssens E.M."/>
            <person name="Foster-Nyarko E."/>
            <person name="Jarju S."/>
            <person name="Secka A."/>
            <person name="Antonio M."/>
            <person name="Oren A."/>
            <person name="Chaudhuri R."/>
            <person name="La Ragione R.M."/>
            <person name="Hildebrand F."/>
            <person name="Pallen M.J."/>
        </authorList>
    </citation>
    <scope>NUCLEOTIDE SEQUENCE [LARGE SCALE GENOMIC DNA]</scope>
    <source>
        <strain evidence="2 3">Sa2BUA9</strain>
    </source>
</reference>
<dbReference type="Proteomes" id="UP000640786">
    <property type="component" value="Unassembled WGS sequence"/>
</dbReference>
<evidence type="ECO:0000256" key="1">
    <source>
        <dbReference type="SAM" id="Phobius"/>
    </source>
</evidence>